<dbReference type="InterPro" id="IPR019190">
    <property type="entry name" value="EXOV"/>
</dbReference>
<dbReference type="AlphaFoldDB" id="A0A4U7B2G4"/>
<evidence type="ECO:0000256" key="1">
    <source>
        <dbReference type="ARBA" id="ARBA00001966"/>
    </source>
</evidence>
<keyword evidence="5" id="KW-0540">Nuclease</keyword>
<dbReference type="PANTHER" id="PTHR14464:SF4">
    <property type="entry name" value="EXONUCLEASE V"/>
    <property type="match status" value="1"/>
</dbReference>
<dbReference type="PANTHER" id="PTHR14464">
    <property type="entry name" value="EXONUCLEASE V"/>
    <property type="match status" value="1"/>
</dbReference>
<dbReference type="GO" id="GO:0005739">
    <property type="term" value="C:mitochondrion"/>
    <property type="evidence" value="ECO:0007669"/>
    <property type="project" value="TreeGrafter"/>
</dbReference>
<comment type="similarity">
    <text evidence="2">Belongs to the EXO5 family.</text>
</comment>
<keyword evidence="6 8" id="KW-0269">Exonuclease</keyword>
<evidence type="ECO:0000256" key="6">
    <source>
        <dbReference type="ARBA" id="ARBA00022839"/>
    </source>
</evidence>
<keyword evidence="4" id="KW-0004">4Fe-4S</keyword>
<dbReference type="Pfam" id="PF09810">
    <property type="entry name" value="Exo5"/>
    <property type="match status" value="1"/>
</dbReference>
<evidence type="ECO:0000256" key="4">
    <source>
        <dbReference type="ARBA" id="ARBA00022485"/>
    </source>
</evidence>
<dbReference type="GO" id="GO:0005634">
    <property type="term" value="C:nucleus"/>
    <property type="evidence" value="ECO:0007669"/>
    <property type="project" value="TreeGrafter"/>
</dbReference>
<feature type="compositionally biased region" description="Polar residues" evidence="7">
    <location>
        <begin position="286"/>
        <end position="311"/>
    </location>
</feature>
<organism evidence="8 9">
    <name type="scientific">Elsinoe australis</name>
    <dbReference type="NCBI Taxonomy" id="40998"/>
    <lineage>
        <taxon>Eukaryota</taxon>
        <taxon>Fungi</taxon>
        <taxon>Dikarya</taxon>
        <taxon>Ascomycota</taxon>
        <taxon>Pezizomycotina</taxon>
        <taxon>Dothideomycetes</taxon>
        <taxon>Dothideomycetidae</taxon>
        <taxon>Myriangiales</taxon>
        <taxon>Elsinoaceae</taxon>
        <taxon>Elsinoe</taxon>
    </lineage>
</organism>
<comment type="caution">
    <text evidence="8">The sequence shown here is derived from an EMBL/GenBank/DDBJ whole genome shotgun (WGS) entry which is preliminary data.</text>
</comment>
<keyword evidence="4" id="KW-0479">Metal-binding</keyword>
<keyword evidence="4" id="KW-0408">Iron</keyword>
<accession>A0A4U7B2G4</accession>
<comment type="cofactor">
    <cofactor evidence="1">
        <name>[4Fe-4S] cluster</name>
        <dbReference type="ChEBI" id="CHEBI:49883"/>
    </cofactor>
</comment>
<feature type="region of interest" description="Disordered" evidence="7">
    <location>
        <begin position="268"/>
        <end position="317"/>
    </location>
</feature>
<sequence>MPPTTRAVAQKLATTVAGNESDYGSDIDDDTITDLLVQAESQPLHAVAVESIEEHSPLPSAVRLPKQYRDSPRTRRTKVLVDEDGITFEVPDNDGPLREPSVEVEYDESNRLAFSPQDDKRQRSLFAAQEEQTTDDTRSPLERFRTQPRKPMSVTDIVSPAWCELQYFYSLSKYGRVKQTPAMKRGSSVHKVLEEQVHVAVPVETVTREDMFALRIWNIIQGLRTLRAIGMTRELEVWGVIEGQVVNGIIDELSYKCPDTNLEAALLEKKKPGRPRKSKDAEEPDPNQTTLGSFFSNKGSGTHEQTLSQSAPKVPSPASRKVYITDIKTRASRAVPTEEVSLRPTFIQLMLYRTLLSQLSLNTVPSDQIFARYRVTHDVPFSDTFIAQIGSLDYNFSSTVSSDPSSPLAPPMSSPQDSIDELLSHNTLTTLWDLMISEFALTFTATPAPSSRPAQNPAISPLLQAEFRASGTGAIMGSKVFLYDEKRLERYVRDEMAWWKGERAAKGVEIEEAFKCRVCAFAEGCEWREKKVEEGAKKARLRREGRGRSEV</sequence>
<dbReference type="GO" id="GO:0036297">
    <property type="term" value="P:interstrand cross-link repair"/>
    <property type="evidence" value="ECO:0007669"/>
    <property type="project" value="TreeGrafter"/>
</dbReference>
<reference evidence="8 9" key="1">
    <citation type="submission" date="2018-02" db="EMBL/GenBank/DDBJ databases">
        <title>Draft genome sequences of Elsinoe sp., causing black scab on jojoba.</title>
        <authorList>
            <person name="Stodart B."/>
            <person name="Jeffress S."/>
            <person name="Ash G."/>
            <person name="Arun Chinnappa K."/>
        </authorList>
    </citation>
    <scope>NUCLEOTIDE SEQUENCE [LARGE SCALE GENOMIC DNA]</scope>
    <source>
        <strain evidence="8 9">Hillstone_2</strain>
    </source>
</reference>
<evidence type="ECO:0000256" key="3">
    <source>
        <dbReference type="ARBA" id="ARBA00011245"/>
    </source>
</evidence>
<dbReference type="GO" id="GO:0051539">
    <property type="term" value="F:4 iron, 4 sulfur cluster binding"/>
    <property type="evidence" value="ECO:0007669"/>
    <property type="project" value="UniProtKB-KW"/>
</dbReference>
<evidence type="ECO:0000256" key="5">
    <source>
        <dbReference type="ARBA" id="ARBA00022722"/>
    </source>
</evidence>
<keyword evidence="4" id="KW-0411">Iron-sulfur</keyword>
<dbReference type="EMBL" id="PTQR01000080">
    <property type="protein sequence ID" value="TKX21517.1"/>
    <property type="molecule type" value="Genomic_DNA"/>
</dbReference>
<evidence type="ECO:0000313" key="8">
    <source>
        <dbReference type="EMBL" id="TKX21517.1"/>
    </source>
</evidence>
<name>A0A4U7B2G4_9PEZI</name>
<evidence type="ECO:0000313" key="9">
    <source>
        <dbReference type="Proteomes" id="UP000308133"/>
    </source>
</evidence>
<dbReference type="Proteomes" id="UP000308133">
    <property type="component" value="Unassembled WGS sequence"/>
</dbReference>
<proteinExistence type="inferred from homology"/>
<comment type="subunit">
    <text evidence="3">Monomer.</text>
</comment>
<evidence type="ECO:0000256" key="7">
    <source>
        <dbReference type="SAM" id="MobiDB-lite"/>
    </source>
</evidence>
<dbReference type="GO" id="GO:0045145">
    <property type="term" value="F:single-stranded DNA 5'-3' DNA exonuclease activity"/>
    <property type="evidence" value="ECO:0007669"/>
    <property type="project" value="InterPro"/>
</dbReference>
<gene>
    <name evidence="8" type="ORF">C1H76_6013</name>
</gene>
<protein>
    <submittedName>
        <fullName evidence="8">Putative exonuclease V</fullName>
    </submittedName>
</protein>
<evidence type="ECO:0000256" key="2">
    <source>
        <dbReference type="ARBA" id="ARBA00009797"/>
    </source>
</evidence>
<keyword evidence="6 8" id="KW-0378">Hydrolase</keyword>